<dbReference type="Pfam" id="PF01048">
    <property type="entry name" value="PNP_UDP_1"/>
    <property type="match status" value="1"/>
</dbReference>
<dbReference type="InterPro" id="IPR000845">
    <property type="entry name" value="Nucleoside_phosphorylase_d"/>
</dbReference>
<proteinExistence type="predicted"/>
<protein>
    <submittedName>
        <fullName evidence="2">Phosphorylase</fullName>
    </submittedName>
</protein>
<dbReference type="OrthoDB" id="9772602at2"/>
<dbReference type="CDD" id="cd00436">
    <property type="entry name" value="UP_TbUP-like"/>
    <property type="match status" value="1"/>
</dbReference>
<dbReference type="EMBL" id="BHZE01000013">
    <property type="protein sequence ID" value="GCD77963.1"/>
    <property type="molecule type" value="Genomic_DNA"/>
</dbReference>
<dbReference type="Gene3D" id="3.40.50.1580">
    <property type="entry name" value="Nucleoside phosphorylase domain"/>
    <property type="match status" value="1"/>
</dbReference>
<accession>A0A401XLT0</accession>
<comment type="caution">
    <text evidence="2">The sequence shown here is derived from an EMBL/GenBank/DDBJ whole genome shotgun (WGS) entry which is preliminary data.</text>
</comment>
<dbReference type="SUPFAM" id="SSF53167">
    <property type="entry name" value="Purine and uridine phosphorylases"/>
    <property type="match status" value="1"/>
</dbReference>
<feature type="domain" description="Nucleoside phosphorylase" evidence="1">
    <location>
        <begin position="27"/>
        <end position="251"/>
    </location>
</feature>
<keyword evidence="3" id="KW-1185">Reference proteome</keyword>
<evidence type="ECO:0000313" key="3">
    <source>
        <dbReference type="Proteomes" id="UP000286715"/>
    </source>
</evidence>
<dbReference type="InterPro" id="IPR035994">
    <property type="entry name" value="Nucleoside_phosphorylase_sf"/>
</dbReference>
<organism evidence="2 3">
    <name type="scientific">Thermaurantimonas aggregans</name>
    <dbReference type="NCBI Taxonomy" id="2173829"/>
    <lineage>
        <taxon>Bacteria</taxon>
        <taxon>Pseudomonadati</taxon>
        <taxon>Bacteroidota</taxon>
        <taxon>Flavobacteriia</taxon>
        <taxon>Flavobacteriales</taxon>
        <taxon>Schleiferiaceae</taxon>
        <taxon>Thermaurantimonas</taxon>
    </lineage>
</organism>
<dbReference type="GO" id="GO:0006218">
    <property type="term" value="P:uridine catabolic process"/>
    <property type="evidence" value="ECO:0007669"/>
    <property type="project" value="TreeGrafter"/>
</dbReference>
<sequence length="274" mass="29908">MQNLAEIILNDDGSIYHLHLKPEEITEIVITVGDPDRVDKVAGFFESVKLTRQHREFRTITGTYRGRPITVVSTGIGTDNVDIVLNELDMLANVLLPERVAHPFPKSLIICRMGTSGAIRPDIKVGTLLVSEEAWGIDGLHAGYDFGPLTEIQPGIYAYHTRGDAGLISEFQKAGFTKGITLTTSGFYGPQGRSIRIPSALSWLRSESGFVAEKGLTNLEMETAGIYALSALLGHRAISLNAILANRITGEFSPHPDAVMEELILRGLDVLSRL</sequence>
<evidence type="ECO:0000259" key="1">
    <source>
        <dbReference type="Pfam" id="PF01048"/>
    </source>
</evidence>
<dbReference type="PANTHER" id="PTHR43691:SF15">
    <property type="entry name" value="PHOSPHORYLASE, PUTATIVE-RELATED"/>
    <property type="match status" value="1"/>
</dbReference>
<dbReference type="RefSeq" id="WP_124398025.1">
    <property type="nucleotide sequence ID" value="NZ_BHZE01000013.1"/>
</dbReference>
<dbReference type="Proteomes" id="UP000286715">
    <property type="component" value="Unassembled WGS sequence"/>
</dbReference>
<dbReference type="AlphaFoldDB" id="A0A401XLT0"/>
<dbReference type="PANTHER" id="PTHR43691">
    <property type="entry name" value="URIDINE PHOSPHORYLASE"/>
    <property type="match status" value="1"/>
</dbReference>
<gene>
    <name evidence="2" type="primary">udp</name>
    <name evidence="2" type="ORF">JCM31826_14450</name>
</gene>
<dbReference type="GO" id="GO:0004850">
    <property type="term" value="F:uridine phosphorylase activity"/>
    <property type="evidence" value="ECO:0007669"/>
    <property type="project" value="TreeGrafter"/>
</dbReference>
<evidence type="ECO:0000313" key="2">
    <source>
        <dbReference type="EMBL" id="GCD77963.1"/>
    </source>
</evidence>
<reference evidence="2 3" key="1">
    <citation type="submission" date="2018-11" db="EMBL/GenBank/DDBJ databases">
        <title>Schleiferia aggregans sp. nov., a moderately thermophilic heterotrophic bacterium isolated from microbial mats at a terrestrial hot spring.</title>
        <authorList>
            <person name="Iino T."/>
            <person name="Ohkuma M."/>
            <person name="Haruta S."/>
        </authorList>
    </citation>
    <scope>NUCLEOTIDE SEQUENCE [LARGE SCALE GENOMIC DNA]</scope>
    <source>
        <strain evidence="2 3">LA</strain>
    </source>
</reference>
<dbReference type="GO" id="GO:0005829">
    <property type="term" value="C:cytosol"/>
    <property type="evidence" value="ECO:0007669"/>
    <property type="project" value="TreeGrafter"/>
</dbReference>
<name>A0A401XLT0_9FLAO</name>